<dbReference type="PANTHER" id="PTHR43364">
    <property type="entry name" value="NADH-SPECIFIC METHYLGLYOXAL REDUCTASE-RELATED"/>
    <property type="match status" value="1"/>
</dbReference>
<proteinExistence type="predicted"/>
<dbReference type="Proteomes" id="UP000186221">
    <property type="component" value="Unassembled WGS sequence"/>
</dbReference>
<evidence type="ECO:0000313" key="3">
    <source>
        <dbReference type="EMBL" id="SIS87369.1"/>
    </source>
</evidence>
<dbReference type="Gene3D" id="3.20.20.100">
    <property type="entry name" value="NADP-dependent oxidoreductase domain"/>
    <property type="match status" value="1"/>
</dbReference>
<dbReference type="InterPro" id="IPR036812">
    <property type="entry name" value="NAD(P)_OxRdtase_dom_sf"/>
</dbReference>
<reference evidence="4" key="1">
    <citation type="submission" date="2017-01" db="EMBL/GenBank/DDBJ databases">
        <authorList>
            <person name="Varghese N."/>
            <person name="Submissions S."/>
        </authorList>
    </citation>
    <scope>NUCLEOTIDE SEQUENCE [LARGE SCALE GENOMIC DNA]</scope>
    <source>
        <strain evidence="4">DSM 19945</strain>
    </source>
</reference>
<dbReference type="PANTHER" id="PTHR43364:SF4">
    <property type="entry name" value="NAD(P)-LINKED OXIDOREDUCTASE SUPERFAMILY PROTEIN"/>
    <property type="match status" value="1"/>
</dbReference>
<sequence>MRKVELGRTGVMVSEICLGSMTWGTQNTEAEGHAQIDCALDRGVNFIDTAEVYPVNPISAETVGRTEEIIGTWFAKTGRRKDVVLATKIAGDGMKAVRDGGPITPASIRVAVEGSLKRLQTDHIDLYQFHWPNRGGYHFRQNWKFDPSKQPGKAEIEDNMTACLEALASLRGEGKIGHFGLSNDSAWGTMEFIRLAEAGHGPRVSAIQNEYSLMYRLYDTDLAELGVHEGVTLLAYSPLATGMLSGKYSGGAVPEGSRRAIVRELGGRSNPRAFEVADLYVALARDAGLDPVTMAIAWTLGRPFPIVPIIGATSIAQLEKSLDAAGMALDKALLAEIDRVHHAHPMPF</sequence>
<protein>
    <submittedName>
        <fullName evidence="3">Predicted oxidoreductase</fullName>
    </submittedName>
</protein>
<evidence type="ECO:0000313" key="4">
    <source>
        <dbReference type="Proteomes" id="UP000186221"/>
    </source>
</evidence>
<evidence type="ECO:0000256" key="1">
    <source>
        <dbReference type="ARBA" id="ARBA00023002"/>
    </source>
</evidence>
<name>A0A1N7MNB0_9RHOB</name>
<dbReference type="GO" id="GO:0016491">
    <property type="term" value="F:oxidoreductase activity"/>
    <property type="evidence" value="ECO:0007669"/>
    <property type="project" value="UniProtKB-KW"/>
</dbReference>
<dbReference type="InterPro" id="IPR050523">
    <property type="entry name" value="AKR_Detox_Biosynth"/>
</dbReference>
<dbReference type="AlphaFoldDB" id="A0A1N7MNB0"/>
<gene>
    <name evidence="3" type="ORF">SAMN05421580_10663</name>
</gene>
<keyword evidence="4" id="KW-1185">Reference proteome</keyword>
<dbReference type="EMBL" id="FTOG01000006">
    <property type="protein sequence ID" value="SIS87369.1"/>
    <property type="molecule type" value="Genomic_DNA"/>
</dbReference>
<dbReference type="SUPFAM" id="SSF51430">
    <property type="entry name" value="NAD(P)-linked oxidoreductase"/>
    <property type="match status" value="1"/>
</dbReference>
<organism evidence="3 4">
    <name type="scientific">Rhodobacter aestuarii</name>
    <dbReference type="NCBI Taxonomy" id="453582"/>
    <lineage>
        <taxon>Bacteria</taxon>
        <taxon>Pseudomonadati</taxon>
        <taxon>Pseudomonadota</taxon>
        <taxon>Alphaproteobacteria</taxon>
        <taxon>Rhodobacterales</taxon>
        <taxon>Rhodobacter group</taxon>
        <taxon>Rhodobacter</taxon>
    </lineage>
</organism>
<dbReference type="CDD" id="cd19094">
    <property type="entry name" value="AKR_Tas-like"/>
    <property type="match status" value="1"/>
</dbReference>
<dbReference type="STRING" id="453582.SAMN05421580_10663"/>
<dbReference type="Pfam" id="PF00248">
    <property type="entry name" value="Aldo_ket_red"/>
    <property type="match status" value="1"/>
</dbReference>
<feature type="domain" description="NADP-dependent oxidoreductase" evidence="2">
    <location>
        <begin position="15"/>
        <end position="340"/>
    </location>
</feature>
<dbReference type="OrthoDB" id="9803483at2"/>
<accession>A0A1N7MNB0</accession>
<evidence type="ECO:0000259" key="2">
    <source>
        <dbReference type="Pfam" id="PF00248"/>
    </source>
</evidence>
<keyword evidence="1" id="KW-0560">Oxidoreductase</keyword>
<dbReference type="RefSeq" id="WP_076484862.1">
    <property type="nucleotide sequence ID" value="NZ_FTOG01000006.1"/>
</dbReference>
<dbReference type="InterPro" id="IPR023210">
    <property type="entry name" value="NADP_OxRdtase_dom"/>
</dbReference>